<feature type="transmembrane region" description="Helical" evidence="5">
    <location>
        <begin position="36"/>
        <end position="57"/>
    </location>
</feature>
<dbReference type="GO" id="GO:0008236">
    <property type="term" value="F:serine-type peptidase activity"/>
    <property type="evidence" value="ECO:0007669"/>
    <property type="project" value="UniProtKB-KW"/>
</dbReference>
<feature type="domain" description="Peptidase S49" evidence="6">
    <location>
        <begin position="135"/>
        <end position="277"/>
    </location>
</feature>
<dbReference type="Gene3D" id="3.90.226.10">
    <property type="entry name" value="2-enoyl-CoA Hydratase, Chain A, domain 1"/>
    <property type="match status" value="1"/>
</dbReference>
<dbReference type="PANTHER" id="PTHR42987">
    <property type="entry name" value="PEPTIDASE S49"/>
    <property type="match status" value="1"/>
</dbReference>
<evidence type="ECO:0000256" key="1">
    <source>
        <dbReference type="ARBA" id="ARBA00008683"/>
    </source>
</evidence>
<evidence type="ECO:0000256" key="5">
    <source>
        <dbReference type="SAM" id="Phobius"/>
    </source>
</evidence>
<evidence type="ECO:0000259" key="6">
    <source>
        <dbReference type="Pfam" id="PF01343"/>
    </source>
</evidence>
<evidence type="ECO:0000256" key="2">
    <source>
        <dbReference type="ARBA" id="ARBA00022670"/>
    </source>
</evidence>
<dbReference type="InterPro" id="IPR047272">
    <property type="entry name" value="S49_SppA_C"/>
</dbReference>
<dbReference type="OrthoDB" id="9764363at2"/>
<name>A0A1H3IK74_9PROT</name>
<proteinExistence type="inferred from homology"/>
<dbReference type="Pfam" id="PF01343">
    <property type="entry name" value="Peptidase_S49"/>
    <property type="match status" value="1"/>
</dbReference>
<dbReference type="SUPFAM" id="SSF52096">
    <property type="entry name" value="ClpP/crotonase"/>
    <property type="match status" value="1"/>
</dbReference>
<evidence type="ECO:0000256" key="3">
    <source>
        <dbReference type="ARBA" id="ARBA00022801"/>
    </source>
</evidence>
<keyword evidence="5" id="KW-1133">Transmembrane helix</keyword>
<keyword evidence="5" id="KW-0472">Membrane</keyword>
<protein>
    <submittedName>
        <fullName evidence="7">Protease-4</fullName>
    </submittedName>
</protein>
<comment type="similarity">
    <text evidence="1">Belongs to the peptidase S49 family.</text>
</comment>
<keyword evidence="3" id="KW-0378">Hydrolase</keyword>
<keyword evidence="2 7" id="KW-0645">Protease</keyword>
<dbReference type="EMBL" id="FNOY01000027">
    <property type="protein sequence ID" value="SDY28243.1"/>
    <property type="molecule type" value="Genomic_DNA"/>
</dbReference>
<dbReference type="AlphaFoldDB" id="A0A1H3IK74"/>
<dbReference type="PANTHER" id="PTHR42987:SF8">
    <property type="entry name" value="PROTEINASE"/>
    <property type="match status" value="1"/>
</dbReference>
<keyword evidence="8" id="KW-1185">Reference proteome</keyword>
<sequence length="318" mass="35674">MTDSDNSNKDQWEKETLQKLVFTSLREQRRARLWSIFFRLLTFSYLFILLFWGLGWLDTETVRVTDKHTAMVDLRGEITPDSLNSADNIKTSLKKAFKDRNTAGVILRINSPGGSPVQAGLINDEIVRLRVLYPEIPVYAVVEDICASGGYYVAVAADKIFADKASIVGSVGVIMDGFGFTGTLEKLGVERRLLTAGENKGFLDPFLPANPRQREHAQSMLQEIHQQFIQVVQKGRGDRLKDHPDIFSGMIWTGEQGIELGLVDALGSTDYVAREIIQAERIVDFTAQEGLMERFTRRFGRVVASSLLAETSGELRLR</sequence>
<dbReference type="GO" id="GO:0006508">
    <property type="term" value="P:proteolysis"/>
    <property type="evidence" value="ECO:0007669"/>
    <property type="project" value="UniProtKB-KW"/>
</dbReference>
<dbReference type="Gene3D" id="6.20.330.10">
    <property type="match status" value="1"/>
</dbReference>
<organism evidence="7 8">
    <name type="scientific">Nitrosomonas halophila</name>
    <dbReference type="NCBI Taxonomy" id="44576"/>
    <lineage>
        <taxon>Bacteria</taxon>
        <taxon>Pseudomonadati</taxon>
        <taxon>Pseudomonadota</taxon>
        <taxon>Betaproteobacteria</taxon>
        <taxon>Nitrosomonadales</taxon>
        <taxon>Nitrosomonadaceae</taxon>
        <taxon>Nitrosomonas</taxon>
    </lineage>
</organism>
<reference evidence="7 8" key="1">
    <citation type="submission" date="2016-10" db="EMBL/GenBank/DDBJ databases">
        <authorList>
            <person name="de Groot N.N."/>
        </authorList>
    </citation>
    <scope>NUCLEOTIDE SEQUENCE [LARGE SCALE GENOMIC DNA]</scope>
    <source>
        <strain evidence="7 8">Nm1</strain>
    </source>
</reference>
<dbReference type="InterPro" id="IPR002142">
    <property type="entry name" value="Peptidase_S49"/>
</dbReference>
<gene>
    <name evidence="7" type="ORF">SAMN05421881_102721</name>
</gene>
<keyword evidence="4" id="KW-0720">Serine protease</keyword>
<evidence type="ECO:0000256" key="4">
    <source>
        <dbReference type="ARBA" id="ARBA00022825"/>
    </source>
</evidence>
<dbReference type="InterPro" id="IPR029045">
    <property type="entry name" value="ClpP/crotonase-like_dom_sf"/>
</dbReference>
<evidence type="ECO:0000313" key="7">
    <source>
        <dbReference type="EMBL" id="SDY28243.1"/>
    </source>
</evidence>
<evidence type="ECO:0000313" key="8">
    <source>
        <dbReference type="Proteomes" id="UP000198640"/>
    </source>
</evidence>
<keyword evidence="5" id="KW-0812">Transmembrane</keyword>
<dbReference type="STRING" id="44576.SAMN05421881_102721"/>
<dbReference type="CDD" id="cd07023">
    <property type="entry name" value="S49_Sppa_N_C"/>
    <property type="match status" value="1"/>
</dbReference>
<accession>A0A1H3IK74</accession>
<dbReference type="RefSeq" id="WP_090413970.1">
    <property type="nucleotide sequence ID" value="NZ_FNOY01000027.1"/>
</dbReference>
<dbReference type="Proteomes" id="UP000198640">
    <property type="component" value="Unassembled WGS sequence"/>
</dbReference>